<feature type="compositionally biased region" description="Basic residues" evidence="1">
    <location>
        <begin position="64"/>
        <end position="74"/>
    </location>
</feature>
<organism evidence="2 3">
    <name type="scientific">Malus domestica</name>
    <name type="common">Apple</name>
    <name type="synonym">Pyrus malus</name>
    <dbReference type="NCBI Taxonomy" id="3750"/>
    <lineage>
        <taxon>Eukaryota</taxon>
        <taxon>Viridiplantae</taxon>
        <taxon>Streptophyta</taxon>
        <taxon>Embryophyta</taxon>
        <taxon>Tracheophyta</taxon>
        <taxon>Spermatophyta</taxon>
        <taxon>Magnoliopsida</taxon>
        <taxon>eudicotyledons</taxon>
        <taxon>Gunneridae</taxon>
        <taxon>Pentapetalae</taxon>
        <taxon>rosids</taxon>
        <taxon>fabids</taxon>
        <taxon>Rosales</taxon>
        <taxon>Rosaceae</taxon>
        <taxon>Amygdaloideae</taxon>
        <taxon>Maleae</taxon>
        <taxon>Malus</taxon>
    </lineage>
</organism>
<gene>
    <name evidence="2" type="ORF">DVH24_025936</name>
</gene>
<comment type="caution">
    <text evidence="2">The sequence shown here is derived from an EMBL/GenBank/DDBJ whole genome shotgun (WGS) entry which is preliminary data.</text>
</comment>
<name>A0A498KEM1_MALDO</name>
<sequence>MRLTKVIIKSMEPFSTLVDDNGEERMTEGVRFRRAKGEGEEEQPPGLGEQKGNEKSNPPSNLHASKKKRKKVGF</sequence>
<dbReference type="AlphaFoldDB" id="A0A498KEM1"/>
<evidence type="ECO:0000256" key="1">
    <source>
        <dbReference type="SAM" id="MobiDB-lite"/>
    </source>
</evidence>
<proteinExistence type="predicted"/>
<evidence type="ECO:0000313" key="3">
    <source>
        <dbReference type="Proteomes" id="UP000290289"/>
    </source>
</evidence>
<dbReference type="EMBL" id="RDQH01000328">
    <property type="protein sequence ID" value="RXI06800.1"/>
    <property type="molecule type" value="Genomic_DNA"/>
</dbReference>
<reference evidence="2 3" key="1">
    <citation type="submission" date="2018-10" db="EMBL/GenBank/DDBJ databases">
        <title>A high-quality apple genome assembly.</title>
        <authorList>
            <person name="Hu J."/>
        </authorList>
    </citation>
    <scope>NUCLEOTIDE SEQUENCE [LARGE SCALE GENOMIC DNA]</scope>
    <source>
        <strain evidence="3">cv. HFTH1</strain>
        <tissue evidence="2">Young leaf</tissue>
    </source>
</reference>
<feature type="region of interest" description="Disordered" evidence="1">
    <location>
        <begin position="18"/>
        <end position="74"/>
    </location>
</feature>
<protein>
    <submittedName>
        <fullName evidence="2">Uncharacterized protein</fullName>
    </submittedName>
</protein>
<accession>A0A498KEM1</accession>
<dbReference type="Proteomes" id="UP000290289">
    <property type="component" value="Chromosome 2"/>
</dbReference>
<keyword evidence="3" id="KW-1185">Reference proteome</keyword>
<evidence type="ECO:0000313" key="2">
    <source>
        <dbReference type="EMBL" id="RXI06800.1"/>
    </source>
</evidence>
<feature type="compositionally biased region" description="Basic and acidic residues" evidence="1">
    <location>
        <begin position="23"/>
        <end position="38"/>
    </location>
</feature>